<keyword evidence="11 12" id="KW-0472">Membrane</keyword>
<keyword evidence="8 12" id="KW-0812">Transmembrane</keyword>
<sequence length="460" mass="50117">MSTPEHQPTLHANKQMSNPHQQFIPSSIMDLFSPCRPVHSLTALFVTWKGFLLAVALGAAIAPGYDTSTSLFFERMYGPNATIPTTAAKLTRWDALYFMHSAIKGHVYEQEWAFGLGLPTLVGAMARPLSNMTPPAYALEPVVAIYLSHLSHLVAVLCLHRLTVMLSGNPRLAFLSAALHILSPAGLFLSAPYNESPFACLSFLGNLLFAVGLRSNQAQRLRRHVAVVTAGILFGLATTFRSNGLTSGLLFAVEAVNGLRMFASSRRAGHLVSVAVAVLGGLCVAAGSVVPQTLAWMRYCAKDGVSRPWCDKMVPSIYTFVQEHYWNVGFMRYWTLNQVPLFLLATPMLAILLKSGVELVRHPQQVASIPGSGKDSNELGCNLFVRALAGSQAVVAVLAITTYHVQIITRISSGYPVWYWWVAGCLMDKRRQRLGGAMVMFMMLYGGIQGGLFASFLPPA</sequence>
<evidence type="ECO:0000256" key="11">
    <source>
        <dbReference type="ARBA" id="ARBA00023136"/>
    </source>
</evidence>
<evidence type="ECO:0000256" key="2">
    <source>
        <dbReference type="ARBA" id="ARBA00004687"/>
    </source>
</evidence>
<evidence type="ECO:0000313" key="14">
    <source>
        <dbReference type="Proteomes" id="UP001562357"/>
    </source>
</evidence>
<evidence type="ECO:0000256" key="10">
    <source>
        <dbReference type="ARBA" id="ARBA00022989"/>
    </source>
</evidence>
<dbReference type="PANTHER" id="PTHR12468:SF2">
    <property type="entry name" value="GPI MANNOSYLTRANSFERASE 2"/>
    <property type="match status" value="1"/>
</dbReference>
<feature type="transmembrane region" description="Helical" evidence="12">
    <location>
        <begin position="196"/>
        <end position="213"/>
    </location>
</feature>
<comment type="caution">
    <text evidence="12">Lacks conserved residue(s) required for the propagation of feature annotation.</text>
</comment>
<organism evidence="13 14">
    <name type="scientific">Epichloe bromicola</name>
    <dbReference type="NCBI Taxonomy" id="79588"/>
    <lineage>
        <taxon>Eukaryota</taxon>
        <taxon>Fungi</taxon>
        <taxon>Dikarya</taxon>
        <taxon>Ascomycota</taxon>
        <taxon>Pezizomycotina</taxon>
        <taxon>Sordariomycetes</taxon>
        <taxon>Hypocreomycetidae</taxon>
        <taxon>Hypocreales</taxon>
        <taxon>Clavicipitaceae</taxon>
        <taxon>Epichloe</taxon>
    </lineage>
</organism>
<gene>
    <name evidence="13" type="primary">g4420</name>
    <name evidence="13" type="ORF">EsDP_00004420</name>
</gene>
<comment type="pathway">
    <text evidence="2 12">Glycolipid biosynthesis; glycosylphosphatidylinositol-anchor biosynthesis.</text>
</comment>
<comment type="subcellular location">
    <subcellularLocation>
        <location evidence="1 12">Endoplasmic reticulum membrane</location>
        <topology evidence="1 12">Multi-pass membrane protein</topology>
    </subcellularLocation>
</comment>
<evidence type="ECO:0000256" key="3">
    <source>
        <dbReference type="ARBA" id="ARBA00008698"/>
    </source>
</evidence>
<evidence type="ECO:0000256" key="12">
    <source>
        <dbReference type="RuleBase" id="RU363112"/>
    </source>
</evidence>
<keyword evidence="6 12" id="KW-0328">Glycosyltransferase</keyword>
<accession>A0ABQ0CRS8</accession>
<dbReference type="EC" id="2.4.1.-" evidence="12"/>
<feature type="transmembrane region" description="Helical" evidence="12">
    <location>
        <begin position="333"/>
        <end position="353"/>
    </location>
</feature>
<feature type="transmembrane region" description="Helical" evidence="12">
    <location>
        <begin position="268"/>
        <end position="289"/>
    </location>
</feature>
<comment type="caution">
    <text evidence="13">The sequence shown here is derived from an EMBL/GenBank/DDBJ whole genome shotgun (WGS) entry which is preliminary data.</text>
</comment>
<evidence type="ECO:0000256" key="7">
    <source>
        <dbReference type="ARBA" id="ARBA00022679"/>
    </source>
</evidence>
<protein>
    <recommendedName>
        <fullName evidence="4 12">GPI mannosyltransferase 2</fullName>
        <ecNumber evidence="12">2.4.1.-</ecNumber>
    </recommendedName>
</protein>
<evidence type="ECO:0000256" key="9">
    <source>
        <dbReference type="ARBA" id="ARBA00022824"/>
    </source>
</evidence>
<feature type="transmembrane region" description="Helical" evidence="12">
    <location>
        <begin position="437"/>
        <end position="457"/>
    </location>
</feature>
<evidence type="ECO:0000256" key="6">
    <source>
        <dbReference type="ARBA" id="ARBA00022676"/>
    </source>
</evidence>
<keyword evidence="7 12" id="KW-0808">Transferase</keyword>
<reference evidence="14" key="1">
    <citation type="submission" date="2024-06" db="EMBL/GenBank/DDBJ databases">
        <title>Draft Genome Sequences of Epichloe bromicola Strains Isolated from Elymus ciliaris.</title>
        <authorList>
            <consortium name="Epichloe bromicola genome sequencing consortium"/>
            <person name="Miura A."/>
            <person name="Imano S."/>
            <person name="Ashida A."/>
            <person name="Sato I."/>
            <person name="Chiba S."/>
            <person name="Tanaka A."/>
            <person name="Camagna M."/>
            <person name="Takemoto D."/>
        </authorList>
    </citation>
    <scope>NUCLEOTIDE SEQUENCE [LARGE SCALE GENOMIC DNA]</scope>
    <source>
        <strain evidence="14">DP</strain>
    </source>
</reference>
<feature type="transmembrane region" description="Helical" evidence="12">
    <location>
        <begin position="137"/>
        <end position="160"/>
    </location>
</feature>
<keyword evidence="9 12" id="KW-0256">Endoplasmic reticulum</keyword>
<dbReference type="EMBL" id="BAAFGZ010000170">
    <property type="protein sequence ID" value="GAB0136103.1"/>
    <property type="molecule type" value="Genomic_DNA"/>
</dbReference>
<keyword evidence="10 12" id="KW-1133">Transmembrane helix</keyword>
<dbReference type="Pfam" id="PF04188">
    <property type="entry name" value="Mannosyl_trans2"/>
    <property type="match status" value="1"/>
</dbReference>
<dbReference type="InterPro" id="IPR007315">
    <property type="entry name" value="PIG-V/Gpi18"/>
</dbReference>
<dbReference type="PANTHER" id="PTHR12468">
    <property type="entry name" value="GPI MANNOSYLTRANSFERASE 2"/>
    <property type="match status" value="1"/>
</dbReference>
<keyword evidence="14" id="KW-1185">Reference proteome</keyword>
<evidence type="ECO:0000256" key="1">
    <source>
        <dbReference type="ARBA" id="ARBA00004477"/>
    </source>
</evidence>
<evidence type="ECO:0000256" key="4">
    <source>
        <dbReference type="ARBA" id="ARBA00013795"/>
    </source>
</evidence>
<evidence type="ECO:0000256" key="5">
    <source>
        <dbReference type="ARBA" id="ARBA00022502"/>
    </source>
</evidence>
<comment type="function">
    <text evidence="12">Mannosyltransferase involved in glycosylphosphatidylinositol-anchor biosynthesis.</text>
</comment>
<comment type="similarity">
    <text evidence="3 12">Belongs to the PIGV family.</text>
</comment>
<feature type="transmembrane region" description="Helical" evidence="12">
    <location>
        <begin position="41"/>
        <end position="62"/>
    </location>
</feature>
<name>A0ABQ0CRS8_9HYPO</name>
<evidence type="ECO:0000313" key="13">
    <source>
        <dbReference type="EMBL" id="GAB0136103.1"/>
    </source>
</evidence>
<evidence type="ECO:0000256" key="8">
    <source>
        <dbReference type="ARBA" id="ARBA00022692"/>
    </source>
</evidence>
<keyword evidence="5 12" id="KW-0337">GPI-anchor biosynthesis</keyword>
<dbReference type="Proteomes" id="UP001562357">
    <property type="component" value="Unassembled WGS sequence"/>
</dbReference>
<proteinExistence type="inferred from homology"/>
<feature type="transmembrane region" description="Helical" evidence="12">
    <location>
        <begin position="172"/>
        <end position="190"/>
    </location>
</feature>